<feature type="compositionally biased region" description="Basic and acidic residues" evidence="1">
    <location>
        <begin position="610"/>
        <end position="646"/>
    </location>
</feature>
<dbReference type="Gene3D" id="3.30.1330.30">
    <property type="match status" value="1"/>
</dbReference>
<dbReference type="OrthoDB" id="333980at2759"/>
<evidence type="ECO:0000313" key="2">
    <source>
        <dbReference type="EMBL" id="PFH38181.1"/>
    </source>
</evidence>
<feature type="compositionally biased region" description="Polar residues" evidence="1">
    <location>
        <begin position="39"/>
        <end position="48"/>
    </location>
</feature>
<accession>A0A2A9MNN1</accession>
<feature type="region of interest" description="Disordered" evidence="1">
    <location>
        <begin position="393"/>
        <end position="455"/>
    </location>
</feature>
<feature type="region of interest" description="Disordered" evidence="1">
    <location>
        <begin position="485"/>
        <end position="676"/>
    </location>
</feature>
<name>A0A2A9MNN1_BESBE</name>
<dbReference type="InterPro" id="IPR029064">
    <property type="entry name" value="Ribosomal_eL30-like_sf"/>
</dbReference>
<feature type="compositionally biased region" description="Basic and acidic residues" evidence="1">
    <location>
        <begin position="577"/>
        <end position="601"/>
    </location>
</feature>
<dbReference type="VEuPathDB" id="ToxoDB:BESB_005220"/>
<dbReference type="KEGG" id="bbes:BESB_005220"/>
<dbReference type="RefSeq" id="XP_029222190.1">
    <property type="nucleotide sequence ID" value="XM_029359277.1"/>
</dbReference>
<feature type="region of interest" description="Disordered" evidence="1">
    <location>
        <begin position="1015"/>
        <end position="1035"/>
    </location>
</feature>
<feature type="compositionally biased region" description="Basic and acidic residues" evidence="1">
    <location>
        <begin position="300"/>
        <end position="309"/>
    </location>
</feature>
<organism evidence="2 3">
    <name type="scientific">Besnoitia besnoiti</name>
    <name type="common">Apicomplexan protozoan</name>
    <dbReference type="NCBI Taxonomy" id="94643"/>
    <lineage>
        <taxon>Eukaryota</taxon>
        <taxon>Sar</taxon>
        <taxon>Alveolata</taxon>
        <taxon>Apicomplexa</taxon>
        <taxon>Conoidasida</taxon>
        <taxon>Coccidia</taxon>
        <taxon>Eucoccidiorida</taxon>
        <taxon>Eimeriorina</taxon>
        <taxon>Sarcocystidae</taxon>
        <taxon>Besnoitia</taxon>
    </lineage>
</organism>
<feature type="compositionally biased region" description="Basic and acidic residues" evidence="1">
    <location>
        <begin position="1015"/>
        <end position="1029"/>
    </location>
</feature>
<feature type="compositionally biased region" description="Basic and acidic residues" evidence="1">
    <location>
        <begin position="507"/>
        <end position="539"/>
    </location>
</feature>
<reference evidence="2 3" key="1">
    <citation type="submission" date="2017-09" db="EMBL/GenBank/DDBJ databases">
        <title>Genome sequencing of Besnoitia besnoiti strain Bb-Ger1.</title>
        <authorList>
            <person name="Schares G."/>
            <person name="Venepally P."/>
            <person name="Lorenzi H.A."/>
        </authorList>
    </citation>
    <scope>NUCLEOTIDE SEQUENCE [LARGE SCALE GENOMIC DNA]</scope>
    <source>
        <strain evidence="2 3">Bb-Ger1</strain>
    </source>
</reference>
<feature type="compositionally biased region" description="Low complexity" evidence="1">
    <location>
        <begin position="711"/>
        <end position="763"/>
    </location>
</feature>
<feature type="compositionally biased region" description="Polar residues" evidence="1">
    <location>
        <begin position="1"/>
        <end position="12"/>
    </location>
</feature>
<feature type="compositionally biased region" description="Basic residues" evidence="1">
    <location>
        <begin position="128"/>
        <end position="139"/>
    </location>
</feature>
<dbReference type="GeneID" id="40305585"/>
<feature type="region of interest" description="Disordered" evidence="1">
    <location>
        <begin position="1"/>
        <end position="185"/>
    </location>
</feature>
<keyword evidence="3" id="KW-1185">Reference proteome</keyword>
<feature type="compositionally biased region" description="Low complexity" evidence="1">
    <location>
        <begin position="82"/>
        <end position="127"/>
    </location>
</feature>
<feature type="compositionally biased region" description="Low complexity" evidence="1">
    <location>
        <begin position="556"/>
        <end position="573"/>
    </location>
</feature>
<dbReference type="EMBL" id="NWUJ01000001">
    <property type="protein sequence ID" value="PFH38181.1"/>
    <property type="molecule type" value="Genomic_DNA"/>
</dbReference>
<feature type="region of interest" description="Disordered" evidence="1">
    <location>
        <begin position="711"/>
        <end position="803"/>
    </location>
</feature>
<dbReference type="Proteomes" id="UP000224006">
    <property type="component" value="Chromosome I"/>
</dbReference>
<sequence length="1035" mass="110376">MAVRQASETSAAATRDGAECGARRAGRPRARGAARKGGNTEQDGSRASCQLRGSLETRREMECAAQASEKNTGPSRGRGRSRAAALPLGGELEAAGLSPADRRASASPAAPAHRGAETAGRAGGAKATTHRSQRSKKVRKTDVSLGLFFAAAGLQRERRKPTVDRGTGRSSGALEPSASLPEGDSAFSAAAFPELVSPFLWPPKLHSRSVNQETYAHEGAVRTANGEKRDECSIYHGERKEGGDGQGREPGKGDDGGSISQVLNAVKGSGEAATPRSATEGEYDDSKKRGAGVRGTHMNRGREKGTAAREEEDAARQRGSAASSAKKDKNFGPNTSNRGLAGVRQPPLGGRDTERSTAGRESPRARRVYTRQAADPEDEFRRNLLRLRHQFSSSRHAASQCMVPPGGAASDAAAREASGGGGRQGYPRGDAVQSRNGLGRENGAPALDPSRLKYRGRRVQVRERLTEIKEKMHLERKLRQELFSKGAHRAHGDGACGADGEAQSCERQAEAANRHAGKAEGAAEKDGGRHAHKATEAEMRQAAGTERTKEAEMARGAASGEEAAPDAAFGLDAAPDEGLRSEAGERRRDEGDSREDEREGKAGAGEVTEESERRISRGEGGRGASRSRDKGAGSMRREGATARRQGESVTLEESSEGLHAVSAGEDVQSHLDSEERLRERLRRNAEVRRYEFCKHWKALKKRERARLVSPFATAASASPASPSSSSPFISCASPSSPVAHTSVAAPSASASALSPPSALHVSSCHGGPVGGDSPEVKEGRRGAVQMSSGDGGAGETNASLRRRVDELESLRQRSREREGCGPGECEPAFIANYVDMVTGEDDWEAALSDFLGNLHRLQVRLLSKAPQKRATQRRYVLGLKAARVALAAKEALRDAEEKRKTEGEAQLVSESEEDETRRKKPKLIVVAANCEPTVSEGGLSDLIMTVLAAARARGVPVVFSASRNRIKRALCSSMRQSCVTVKNVEGLERQLKALLLLAQTKKDRWKELRGDLHAECSPEASRKREDDVRGGSQAD</sequence>
<feature type="region of interest" description="Disordered" evidence="1">
    <location>
        <begin position="216"/>
        <end position="381"/>
    </location>
</feature>
<evidence type="ECO:0008006" key="4">
    <source>
        <dbReference type="Google" id="ProtNLM"/>
    </source>
</evidence>
<protein>
    <recommendedName>
        <fullName evidence="4">Ribosomal protein L7Ae/L30e/S12e/Gadd45 domain-containing protein</fullName>
    </recommendedName>
</protein>
<feature type="compositionally biased region" description="Basic and acidic residues" evidence="1">
    <location>
        <begin position="667"/>
        <end position="676"/>
    </location>
</feature>
<dbReference type="AlphaFoldDB" id="A0A2A9MNN1"/>
<feature type="compositionally biased region" description="Basic residues" evidence="1">
    <location>
        <begin position="24"/>
        <end position="34"/>
    </location>
</feature>
<dbReference type="STRING" id="94643.A0A2A9MNN1"/>
<evidence type="ECO:0000256" key="1">
    <source>
        <dbReference type="SAM" id="MobiDB-lite"/>
    </source>
</evidence>
<feature type="compositionally biased region" description="Basic and acidic residues" evidence="1">
    <location>
        <begin position="216"/>
        <end position="255"/>
    </location>
</feature>
<comment type="caution">
    <text evidence="2">The sequence shown here is derived from an EMBL/GenBank/DDBJ whole genome shotgun (WGS) entry which is preliminary data.</text>
</comment>
<feature type="compositionally biased region" description="Basic and acidic residues" evidence="1">
    <location>
        <begin position="351"/>
        <end position="364"/>
    </location>
</feature>
<evidence type="ECO:0000313" key="3">
    <source>
        <dbReference type="Proteomes" id="UP000224006"/>
    </source>
</evidence>
<gene>
    <name evidence="2" type="ORF">BESB_005220</name>
</gene>
<proteinExistence type="predicted"/>
<feature type="compositionally biased region" description="Low complexity" evidence="1">
    <location>
        <begin position="406"/>
        <end position="417"/>
    </location>
</feature>
<feature type="region of interest" description="Disordered" evidence="1">
    <location>
        <begin position="895"/>
        <end position="914"/>
    </location>
</feature>
<dbReference type="SUPFAM" id="SSF55315">
    <property type="entry name" value="L30e-like"/>
    <property type="match status" value="1"/>
</dbReference>